<dbReference type="InterPro" id="IPR052895">
    <property type="entry name" value="HetReg/Transcr_Mod"/>
</dbReference>
<dbReference type="RefSeq" id="XP_060446693.1">
    <property type="nucleotide sequence ID" value="XM_060590119.1"/>
</dbReference>
<dbReference type="PANTHER" id="PTHR24148">
    <property type="entry name" value="ANKYRIN REPEAT DOMAIN-CONTAINING PROTEIN 39 HOMOLOG-RELATED"/>
    <property type="match status" value="1"/>
</dbReference>
<dbReference type="GeneID" id="85474981"/>
<gene>
    <name evidence="1" type="ORF">BDP81DRAFT_424135</name>
</gene>
<dbReference type="Pfam" id="PF26639">
    <property type="entry name" value="Het-6_barrel"/>
    <property type="match status" value="1"/>
</dbReference>
<dbReference type="PANTHER" id="PTHR24148:SF78">
    <property type="entry name" value="HETEROKARYON INCOMPATIBILITY DOMAIN-CONTAINING PROTEIN"/>
    <property type="match status" value="1"/>
</dbReference>
<proteinExistence type="predicted"/>
<dbReference type="AlphaFoldDB" id="A0AAI9ZTW5"/>
<keyword evidence="2" id="KW-1185">Reference proteome</keyword>
<organism evidence="1 2">
    <name type="scientific">Colletotrichum phormii</name>
    <dbReference type="NCBI Taxonomy" id="359342"/>
    <lineage>
        <taxon>Eukaryota</taxon>
        <taxon>Fungi</taxon>
        <taxon>Dikarya</taxon>
        <taxon>Ascomycota</taxon>
        <taxon>Pezizomycotina</taxon>
        <taxon>Sordariomycetes</taxon>
        <taxon>Hypocreomycetidae</taxon>
        <taxon>Glomerellales</taxon>
        <taxon>Glomerellaceae</taxon>
        <taxon>Colletotrichum</taxon>
        <taxon>Colletotrichum acutatum species complex</taxon>
    </lineage>
</organism>
<protein>
    <submittedName>
        <fullName evidence="1">Ankyrin and HET domain-containing protein</fullName>
    </submittedName>
</protein>
<comment type="caution">
    <text evidence="1">The sequence shown here is derived from an EMBL/GenBank/DDBJ whole genome shotgun (WGS) entry which is preliminary data.</text>
</comment>
<reference evidence="1" key="1">
    <citation type="submission" date="2021-06" db="EMBL/GenBank/DDBJ databases">
        <title>Comparative genomics, transcriptomics and evolutionary studies reveal genomic signatures of adaptation to plant cell wall in hemibiotrophic fungi.</title>
        <authorList>
            <consortium name="DOE Joint Genome Institute"/>
            <person name="Baroncelli R."/>
            <person name="Diaz J.F."/>
            <person name="Benocci T."/>
            <person name="Peng M."/>
            <person name="Battaglia E."/>
            <person name="Haridas S."/>
            <person name="Andreopoulos W."/>
            <person name="Labutti K."/>
            <person name="Pangilinan J."/>
            <person name="Floch G.L."/>
            <person name="Makela M.R."/>
            <person name="Henrissat B."/>
            <person name="Grigoriev I.V."/>
            <person name="Crouch J.A."/>
            <person name="De Vries R.P."/>
            <person name="Sukno S.A."/>
            <person name="Thon M.R."/>
        </authorList>
    </citation>
    <scope>NUCLEOTIDE SEQUENCE</scope>
    <source>
        <strain evidence="1">CBS 102054</strain>
    </source>
</reference>
<dbReference type="Proteomes" id="UP001243989">
    <property type="component" value="Unassembled WGS sequence"/>
</dbReference>
<accession>A0AAI9ZTW5</accession>
<evidence type="ECO:0000313" key="1">
    <source>
        <dbReference type="EMBL" id="KAK1638086.1"/>
    </source>
</evidence>
<evidence type="ECO:0000313" key="2">
    <source>
        <dbReference type="Proteomes" id="UP001243989"/>
    </source>
</evidence>
<name>A0AAI9ZTW5_9PEZI</name>
<sequence>MEECNNLALLTAVPDDSVKKIEGLPSWVPDFSANGPFAFLAMRWPAEIPYFDACRSMPTNYRVVDDRLLHVKALCVGTVTLMGEVYSELATNGSFTQWADFLLQCDLVYQPTGQCRVEAFWRTLIGDRDAFKHPAPDSLQKAFHSWIADHVVWEVYCTMKKGADVEEHISRLESIKRLAASDVSKTVPSCDVIMGYLKQLKECEKKEQVEGLFDRFKHTCQVYVNLAFETLWERRPFLTDSGHMGLGGQSVQDGDGIWVVAGCPSPLVLRELPVSSISGPFSYRLIGEAYVHGIMHGEAVVEDALWEDVCIQ</sequence>
<dbReference type="EMBL" id="JAHMHQ010000007">
    <property type="protein sequence ID" value="KAK1638086.1"/>
    <property type="molecule type" value="Genomic_DNA"/>
</dbReference>